<protein>
    <submittedName>
        <fullName evidence="1">Uncharacterized protein</fullName>
    </submittedName>
</protein>
<organism evidence="1 2">
    <name type="scientific">Rangifer tarandus platyrhynchus</name>
    <name type="common">Svalbard reindeer</name>
    <dbReference type="NCBI Taxonomy" id="3082113"/>
    <lineage>
        <taxon>Eukaryota</taxon>
        <taxon>Metazoa</taxon>
        <taxon>Chordata</taxon>
        <taxon>Craniata</taxon>
        <taxon>Vertebrata</taxon>
        <taxon>Euteleostomi</taxon>
        <taxon>Mammalia</taxon>
        <taxon>Eutheria</taxon>
        <taxon>Laurasiatheria</taxon>
        <taxon>Artiodactyla</taxon>
        <taxon>Ruminantia</taxon>
        <taxon>Pecora</taxon>
        <taxon>Cervidae</taxon>
        <taxon>Odocoileinae</taxon>
        <taxon>Rangifer</taxon>
    </lineage>
</organism>
<name>A0ACB0E9E8_RANTA</name>
<gene>
    <name evidence="1" type="ORF">MRATA1EN3_LOCUS8172</name>
</gene>
<accession>A0ACB0E9E8</accession>
<evidence type="ECO:0000313" key="1">
    <source>
        <dbReference type="EMBL" id="CAI9696959.1"/>
    </source>
</evidence>
<proteinExistence type="predicted"/>
<sequence>MATERDVDFYRLRPTPTPGGWRLSMTAAGGGACAAAGPGPRLRRRRRGYLPSVAQLRRPRRDGVAGLSARRRGAGRGEEAETADAT</sequence>
<reference evidence="1" key="1">
    <citation type="submission" date="2023-05" db="EMBL/GenBank/DDBJ databases">
        <authorList>
            <consortium name="ELIXIR-Norway"/>
        </authorList>
    </citation>
    <scope>NUCLEOTIDE SEQUENCE</scope>
</reference>
<dbReference type="Proteomes" id="UP001162501">
    <property type="component" value="Chromosome 17"/>
</dbReference>
<evidence type="ECO:0000313" key="2">
    <source>
        <dbReference type="Proteomes" id="UP001162501"/>
    </source>
</evidence>
<dbReference type="EMBL" id="OX596101">
    <property type="protein sequence ID" value="CAI9696959.1"/>
    <property type="molecule type" value="Genomic_DNA"/>
</dbReference>